<dbReference type="Gene3D" id="3.40.30.10">
    <property type="entry name" value="Glutaredoxin"/>
    <property type="match status" value="1"/>
</dbReference>
<name>A0A7C1JYB3_THERO</name>
<evidence type="ECO:0000256" key="1">
    <source>
        <dbReference type="ARBA" id="ARBA00010996"/>
    </source>
</evidence>
<keyword evidence="3" id="KW-1015">Disulfide bond</keyword>
<feature type="disulfide bond" description="Redox-active" evidence="3">
    <location>
        <begin position="67"/>
        <end position="71"/>
    </location>
</feature>
<protein>
    <submittedName>
        <fullName evidence="4">Redoxin domain-containing protein</fullName>
    </submittedName>
</protein>
<dbReference type="EMBL" id="DSJL01000007">
    <property type="protein sequence ID" value="HEF64466.1"/>
    <property type="molecule type" value="Genomic_DNA"/>
</dbReference>
<feature type="binding site" evidence="2">
    <location>
        <position position="67"/>
    </location>
    <ligand>
        <name>Cu cation</name>
        <dbReference type="ChEBI" id="CHEBI:23378"/>
    </ligand>
</feature>
<accession>A0A7C1JYB3</accession>
<evidence type="ECO:0000256" key="2">
    <source>
        <dbReference type="PIRSR" id="PIRSR603782-1"/>
    </source>
</evidence>
<dbReference type="SUPFAM" id="SSF52833">
    <property type="entry name" value="Thioredoxin-like"/>
    <property type="match status" value="1"/>
</dbReference>
<feature type="binding site" evidence="2">
    <location>
        <position position="71"/>
    </location>
    <ligand>
        <name>Cu cation</name>
        <dbReference type="ChEBI" id="CHEBI:23378"/>
    </ligand>
</feature>
<sequence>MVRRFALVIVLVAAALSIIWSALAAPRVLPRLRIAPGFGLQDAAGQTVSSDSLRGQTLLVTFGPAHCDDPCREWSQLVASAMPERGTVERVQLIWIVTEPATPEELAQLQASLVPASVPWRVLGSDDARQLELVLAGFRVPRVLSTAGSSVEPILIIVDPTGIVRAEYRVAPQPSTLAADITALEREIRESRGLRRYLYEAAHLFTCNVGGA</sequence>
<gene>
    <name evidence="4" type="ORF">ENP47_02505</name>
</gene>
<dbReference type="AlphaFoldDB" id="A0A7C1JYB3"/>
<dbReference type="InterPro" id="IPR036249">
    <property type="entry name" value="Thioredoxin-like_sf"/>
</dbReference>
<dbReference type="GO" id="GO:0046872">
    <property type="term" value="F:metal ion binding"/>
    <property type="evidence" value="ECO:0007669"/>
    <property type="project" value="UniProtKB-KW"/>
</dbReference>
<comment type="similarity">
    <text evidence="1">Belongs to the SCO1/2 family.</text>
</comment>
<dbReference type="InterPro" id="IPR003782">
    <property type="entry name" value="SCO1/SenC"/>
</dbReference>
<organism evidence="4">
    <name type="scientific">Thermomicrobium roseum</name>
    <dbReference type="NCBI Taxonomy" id="500"/>
    <lineage>
        <taxon>Bacteria</taxon>
        <taxon>Pseudomonadati</taxon>
        <taxon>Thermomicrobiota</taxon>
        <taxon>Thermomicrobia</taxon>
        <taxon>Thermomicrobiales</taxon>
        <taxon>Thermomicrobiaceae</taxon>
        <taxon>Thermomicrobium</taxon>
    </lineage>
</organism>
<evidence type="ECO:0000256" key="3">
    <source>
        <dbReference type="PIRSR" id="PIRSR603782-2"/>
    </source>
</evidence>
<reference evidence="4" key="1">
    <citation type="journal article" date="2020" name="mSystems">
        <title>Genome- and Community-Level Interaction Insights into Carbon Utilization and Element Cycling Functions of Hydrothermarchaeota in Hydrothermal Sediment.</title>
        <authorList>
            <person name="Zhou Z."/>
            <person name="Liu Y."/>
            <person name="Xu W."/>
            <person name="Pan J."/>
            <person name="Luo Z.H."/>
            <person name="Li M."/>
        </authorList>
    </citation>
    <scope>NUCLEOTIDE SEQUENCE [LARGE SCALE GENOMIC DNA]</scope>
    <source>
        <strain evidence="4">SpSt-222</strain>
    </source>
</reference>
<dbReference type="Pfam" id="PF02630">
    <property type="entry name" value="SCO1-SenC"/>
    <property type="match status" value="1"/>
</dbReference>
<keyword evidence="2" id="KW-0186">Copper</keyword>
<evidence type="ECO:0000313" key="4">
    <source>
        <dbReference type="EMBL" id="HEF64466.1"/>
    </source>
</evidence>
<proteinExistence type="inferred from homology"/>
<keyword evidence="2" id="KW-0479">Metal-binding</keyword>
<comment type="caution">
    <text evidence="4">The sequence shown here is derived from an EMBL/GenBank/DDBJ whole genome shotgun (WGS) entry which is preliminary data.</text>
</comment>